<reference evidence="1 2" key="1">
    <citation type="submission" date="2020-10" db="EMBL/GenBank/DDBJ databases">
        <title>Trueperella pecoris sp. nov. isolated from bovine and porcine specimens.</title>
        <authorList>
            <person name="Schoenecker L."/>
            <person name="Schnydrig P."/>
            <person name="Brodard I."/>
            <person name="Thomann A."/>
            <person name="Hemphill A."/>
            <person name="Rodriguez-Campos S."/>
            <person name="Perreten V."/>
            <person name="Jores J."/>
            <person name="Kittl S."/>
        </authorList>
    </citation>
    <scope>NUCLEOTIDE SEQUENCE [LARGE SCALE GENOMIC DNA]</scope>
    <source>
        <strain evidence="1 2">19OD0592</strain>
    </source>
</reference>
<dbReference type="EMBL" id="CP063212">
    <property type="protein sequence ID" value="QOR47714.1"/>
    <property type="molecule type" value="Genomic_DNA"/>
</dbReference>
<dbReference type="InterPro" id="IPR001130">
    <property type="entry name" value="TatD-like"/>
</dbReference>
<protein>
    <submittedName>
        <fullName evidence="1">TatD family hydrolase</fullName>
    </submittedName>
</protein>
<dbReference type="SUPFAM" id="SSF51556">
    <property type="entry name" value="Metallo-dependent hydrolases"/>
    <property type="match status" value="1"/>
</dbReference>
<keyword evidence="1" id="KW-0378">Hydrolase</keyword>
<name>A0A7M1R1Z6_9ACTO</name>
<organism evidence="1 2">
    <name type="scientific">Trueperella pecoris</name>
    <dbReference type="NCBI Taxonomy" id="2733571"/>
    <lineage>
        <taxon>Bacteria</taxon>
        <taxon>Bacillati</taxon>
        <taxon>Actinomycetota</taxon>
        <taxon>Actinomycetes</taxon>
        <taxon>Actinomycetales</taxon>
        <taxon>Actinomycetaceae</taxon>
        <taxon>Trueperella</taxon>
    </lineage>
</organism>
<gene>
    <name evidence="1" type="ORF">INS90_10860</name>
</gene>
<dbReference type="InterPro" id="IPR032466">
    <property type="entry name" value="Metal_Hydrolase"/>
</dbReference>
<dbReference type="PANTHER" id="PTHR47176">
    <property type="entry name" value="OSJNBA0020J04.13 PROTEIN"/>
    <property type="match status" value="1"/>
</dbReference>
<dbReference type="GO" id="GO:0016788">
    <property type="term" value="F:hydrolase activity, acting on ester bonds"/>
    <property type="evidence" value="ECO:0007669"/>
    <property type="project" value="InterPro"/>
</dbReference>
<dbReference type="Gene3D" id="3.20.20.140">
    <property type="entry name" value="Metal-dependent hydrolases"/>
    <property type="match status" value="1"/>
</dbReference>
<dbReference type="PANTHER" id="PTHR47176:SF1">
    <property type="entry name" value="OS04G0577500 PROTEIN"/>
    <property type="match status" value="1"/>
</dbReference>
<evidence type="ECO:0000313" key="1">
    <source>
        <dbReference type="EMBL" id="QOR47714.1"/>
    </source>
</evidence>
<sequence length="286" mass="30530">MNTLDTHFHYDFLPPQTRGPFLEQIAGHGVGIIAQTLTPSGFLDLEEAERARLAADASATSATPAAAPPLSVGYHPWYMTPDYGSELNVFANALSRTRFVGEIGLDFSPRRLAAIPAELQMDILRQLFTILQSSESAAPIVLSIHTVRSASQVLDLATSCGLDAATKIPIFHRFAGTSDELTRLIRAGGYISVSRQMLESKRGRAYVTQVPANRLLLETDLPSEPANADAASAGATADSAGALARGVAESLRSTIGELAQLRGVEEAELADQIDHNTICVFGADTR</sequence>
<evidence type="ECO:0000313" key="2">
    <source>
        <dbReference type="Proteomes" id="UP000594961"/>
    </source>
</evidence>
<accession>A0A7M1R1Z6</accession>
<dbReference type="AlphaFoldDB" id="A0A7M1R1Z6"/>
<dbReference type="Proteomes" id="UP000594961">
    <property type="component" value="Chromosome"/>
</dbReference>
<proteinExistence type="predicted"/>
<dbReference type="RefSeq" id="WP_197553145.1">
    <property type="nucleotide sequence ID" value="NZ_CP063212.1"/>
</dbReference>
<dbReference type="Pfam" id="PF01026">
    <property type="entry name" value="TatD_DNase"/>
    <property type="match status" value="1"/>
</dbReference>